<evidence type="ECO:0000313" key="2">
    <source>
        <dbReference type="Proteomes" id="UP000055048"/>
    </source>
</evidence>
<dbReference type="EMBL" id="JYDJ01000061">
    <property type="protein sequence ID" value="KRX46255.1"/>
    <property type="molecule type" value="Genomic_DNA"/>
</dbReference>
<organism evidence="1 2">
    <name type="scientific">Trichinella murrelli</name>
    <dbReference type="NCBI Taxonomy" id="144512"/>
    <lineage>
        <taxon>Eukaryota</taxon>
        <taxon>Metazoa</taxon>
        <taxon>Ecdysozoa</taxon>
        <taxon>Nematoda</taxon>
        <taxon>Enoplea</taxon>
        <taxon>Dorylaimia</taxon>
        <taxon>Trichinellida</taxon>
        <taxon>Trichinellidae</taxon>
        <taxon>Trichinella</taxon>
    </lineage>
</organism>
<evidence type="ECO:0000313" key="1">
    <source>
        <dbReference type="EMBL" id="KRX46255.1"/>
    </source>
</evidence>
<reference evidence="1 2" key="1">
    <citation type="submission" date="2015-01" db="EMBL/GenBank/DDBJ databases">
        <title>Evolution of Trichinella species and genotypes.</title>
        <authorList>
            <person name="Korhonen P.K."/>
            <person name="Edoardo P."/>
            <person name="Giuseppe L.R."/>
            <person name="Gasser R.B."/>
        </authorList>
    </citation>
    <scope>NUCLEOTIDE SEQUENCE [LARGE SCALE GENOMIC DNA]</scope>
    <source>
        <strain evidence="1">ISS417</strain>
    </source>
</reference>
<proteinExistence type="predicted"/>
<gene>
    <name evidence="1" type="ORF">T05_1165</name>
</gene>
<keyword evidence="2" id="KW-1185">Reference proteome</keyword>
<sequence>MLLVRFPLKSSFILMLHDHPPSAYRYFKIILTKNFRILELILSVKAKVWSNYFIIIRRISILYHINSRENFCLLNEMKCRHTKTCLP</sequence>
<name>A0A0V0U4T8_9BILA</name>
<dbReference type="Proteomes" id="UP000055048">
    <property type="component" value="Unassembled WGS sequence"/>
</dbReference>
<protein>
    <submittedName>
        <fullName evidence="1">Uncharacterized protein</fullName>
    </submittedName>
</protein>
<accession>A0A0V0U4T8</accession>
<dbReference type="AlphaFoldDB" id="A0A0V0U4T8"/>
<comment type="caution">
    <text evidence="1">The sequence shown here is derived from an EMBL/GenBank/DDBJ whole genome shotgun (WGS) entry which is preliminary data.</text>
</comment>